<evidence type="ECO:0000256" key="11">
    <source>
        <dbReference type="ARBA" id="ARBA00023125"/>
    </source>
</evidence>
<dbReference type="CDD" id="cd18003">
    <property type="entry name" value="DEXQc_SRCAP"/>
    <property type="match status" value="1"/>
</dbReference>
<comment type="similarity">
    <text evidence="2">Belongs to the SNF2/RAD54 helicase family. SWR1 subfamily.</text>
</comment>
<evidence type="ECO:0000256" key="18">
    <source>
        <dbReference type="ARBA" id="ARBA00074297"/>
    </source>
</evidence>
<keyword evidence="7" id="KW-0347">Helicase</keyword>
<evidence type="ECO:0000256" key="9">
    <source>
        <dbReference type="ARBA" id="ARBA00022853"/>
    </source>
</evidence>
<dbReference type="SMART" id="SM00490">
    <property type="entry name" value="HELICc"/>
    <property type="match status" value="1"/>
</dbReference>
<feature type="compositionally biased region" description="Basic and acidic residues" evidence="19">
    <location>
        <begin position="626"/>
        <end position="658"/>
    </location>
</feature>
<dbReference type="Gene3D" id="3.40.50.10810">
    <property type="entry name" value="Tandem AAA-ATPase domain"/>
    <property type="match status" value="1"/>
</dbReference>
<evidence type="ECO:0000256" key="7">
    <source>
        <dbReference type="ARBA" id="ARBA00022806"/>
    </source>
</evidence>
<dbReference type="PANTHER" id="PTHR45685:SF1">
    <property type="entry name" value="HELICASE SRCAP"/>
    <property type="match status" value="1"/>
</dbReference>
<dbReference type="Proteomes" id="UP001362899">
    <property type="component" value="Unassembled WGS sequence"/>
</dbReference>
<feature type="region of interest" description="Disordered" evidence="19">
    <location>
        <begin position="440"/>
        <end position="667"/>
    </location>
</feature>
<accession>A0AAV5RHK3</accession>
<evidence type="ECO:0000256" key="13">
    <source>
        <dbReference type="ARBA" id="ARBA00023163"/>
    </source>
</evidence>
<dbReference type="InterPro" id="IPR027417">
    <property type="entry name" value="P-loop_NTPase"/>
</dbReference>
<feature type="domain" description="Helicase ATP-binding" evidence="20">
    <location>
        <begin position="704"/>
        <end position="869"/>
    </location>
</feature>
<feature type="compositionally biased region" description="Basic and acidic residues" evidence="19">
    <location>
        <begin position="142"/>
        <end position="175"/>
    </location>
</feature>
<dbReference type="Pfam" id="PF00271">
    <property type="entry name" value="Helicase_C"/>
    <property type="match status" value="1"/>
</dbReference>
<evidence type="ECO:0000256" key="15">
    <source>
        <dbReference type="ARBA" id="ARBA00037570"/>
    </source>
</evidence>
<feature type="region of interest" description="Disordered" evidence="19">
    <location>
        <begin position="101"/>
        <end position="193"/>
    </location>
</feature>
<keyword evidence="8" id="KW-0067">ATP-binding</keyword>
<evidence type="ECO:0000256" key="3">
    <source>
        <dbReference type="ARBA" id="ARBA00011826"/>
    </source>
</evidence>
<feature type="compositionally biased region" description="Polar residues" evidence="19">
    <location>
        <begin position="1440"/>
        <end position="1471"/>
    </location>
</feature>
<dbReference type="FunFam" id="3.40.50.300:FF:000655">
    <property type="entry name" value="Protein PHOTOPERIOD-INDEPENDENT EARLY FLOWERING 1"/>
    <property type="match status" value="1"/>
</dbReference>
<dbReference type="GO" id="GO:0005524">
    <property type="term" value="F:ATP binding"/>
    <property type="evidence" value="ECO:0007669"/>
    <property type="project" value="UniProtKB-KW"/>
</dbReference>
<dbReference type="FunFam" id="3.40.50.10810:FF:000005">
    <property type="entry name" value="Photoperiod-independent early flowering 1"/>
    <property type="match status" value="1"/>
</dbReference>
<feature type="compositionally biased region" description="Low complexity" evidence="19">
    <location>
        <begin position="502"/>
        <end position="532"/>
    </location>
</feature>
<comment type="caution">
    <text evidence="22">The sequence shown here is derived from an EMBL/GenBank/DDBJ whole genome shotgun (WGS) entry which is preliminary data.</text>
</comment>
<evidence type="ECO:0000256" key="2">
    <source>
        <dbReference type="ARBA" id="ARBA00009220"/>
    </source>
</evidence>
<dbReference type="InterPro" id="IPR014001">
    <property type="entry name" value="Helicase_ATP-bd"/>
</dbReference>
<dbReference type="PANTHER" id="PTHR45685">
    <property type="entry name" value="HELICASE SRCAP-RELATED"/>
    <property type="match status" value="1"/>
</dbReference>
<dbReference type="InterPro" id="IPR001650">
    <property type="entry name" value="Helicase_C-like"/>
</dbReference>
<feature type="compositionally biased region" description="Acidic residues" evidence="19">
    <location>
        <begin position="609"/>
        <end position="625"/>
    </location>
</feature>
<name>A0AAV5RHK3_STABA</name>
<organism evidence="22 23">
    <name type="scientific">Starmerella bacillaris</name>
    <name type="common">Yeast</name>
    <name type="synonym">Candida zemplinina</name>
    <dbReference type="NCBI Taxonomy" id="1247836"/>
    <lineage>
        <taxon>Eukaryota</taxon>
        <taxon>Fungi</taxon>
        <taxon>Dikarya</taxon>
        <taxon>Ascomycota</taxon>
        <taxon>Saccharomycotina</taxon>
        <taxon>Dipodascomycetes</taxon>
        <taxon>Dipodascales</taxon>
        <taxon>Trichomonascaceae</taxon>
        <taxon>Starmerella</taxon>
    </lineage>
</organism>
<evidence type="ECO:0000313" key="22">
    <source>
        <dbReference type="EMBL" id="GMM50631.1"/>
    </source>
</evidence>
<dbReference type="GO" id="GO:0016887">
    <property type="term" value="F:ATP hydrolysis activity"/>
    <property type="evidence" value="ECO:0007669"/>
    <property type="project" value="TreeGrafter"/>
</dbReference>
<evidence type="ECO:0000256" key="10">
    <source>
        <dbReference type="ARBA" id="ARBA00023015"/>
    </source>
</evidence>
<feature type="region of interest" description="Disordered" evidence="19">
    <location>
        <begin position="1378"/>
        <end position="1398"/>
    </location>
</feature>
<evidence type="ECO:0000256" key="6">
    <source>
        <dbReference type="ARBA" id="ARBA00022801"/>
    </source>
</evidence>
<evidence type="ECO:0000313" key="23">
    <source>
        <dbReference type="Proteomes" id="UP001362899"/>
    </source>
</evidence>
<proteinExistence type="inferred from homology"/>
<evidence type="ECO:0000256" key="14">
    <source>
        <dbReference type="ARBA" id="ARBA00023242"/>
    </source>
</evidence>
<comment type="subcellular location">
    <subcellularLocation>
        <location evidence="1">Nucleus</location>
    </subcellularLocation>
</comment>
<feature type="compositionally biased region" description="Acidic residues" evidence="19">
    <location>
        <begin position="477"/>
        <end position="501"/>
    </location>
</feature>
<evidence type="ECO:0000256" key="8">
    <source>
        <dbReference type="ARBA" id="ARBA00022840"/>
    </source>
</evidence>
<keyword evidence="23" id="KW-1185">Reference proteome</keyword>
<keyword evidence="13" id="KW-0804">Transcription</keyword>
<keyword evidence="5" id="KW-0547">Nucleotide-binding</keyword>
<dbReference type="Pfam" id="PF07529">
    <property type="entry name" value="HSA"/>
    <property type="match status" value="1"/>
</dbReference>
<feature type="compositionally biased region" description="Acidic residues" evidence="19">
    <location>
        <begin position="445"/>
        <end position="454"/>
    </location>
</feature>
<evidence type="ECO:0000256" key="19">
    <source>
        <dbReference type="SAM" id="MobiDB-lite"/>
    </source>
</evidence>
<keyword evidence="11" id="KW-0238">DNA-binding</keyword>
<dbReference type="Gene3D" id="1.20.120.850">
    <property type="entry name" value="SWI2/SNF2 ATPases, N-terminal domain"/>
    <property type="match status" value="1"/>
</dbReference>
<dbReference type="GO" id="GO:0042393">
    <property type="term" value="F:histone binding"/>
    <property type="evidence" value="ECO:0007669"/>
    <property type="project" value="TreeGrafter"/>
</dbReference>
<evidence type="ECO:0000259" key="20">
    <source>
        <dbReference type="PROSITE" id="PS51192"/>
    </source>
</evidence>
<evidence type="ECO:0000256" key="17">
    <source>
        <dbReference type="ARBA" id="ARBA00047995"/>
    </source>
</evidence>
<dbReference type="EMBL" id="BTGC01000003">
    <property type="protein sequence ID" value="GMM50631.1"/>
    <property type="molecule type" value="Genomic_DNA"/>
</dbReference>
<feature type="compositionally biased region" description="Basic and acidic residues" evidence="19">
    <location>
        <begin position="1430"/>
        <end position="1439"/>
    </location>
</feature>
<dbReference type="PROSITE" id="PS51192">
    <property type="entry name" value="HELICASE_ATP_BIND_1"/>
    <property type="match status" value="1"/>
</dbReference>
<evidence type="ECO:0000256" key="16">
    <source>
        <dbReference type="ARBA" id="ARBA00040599"/>
    </source>
</evidence>
<sequence length="1551" mass="176476">MSRNPPIDSDECLEELANVAERYDSQVRLLFQLVNYVSLVKYDPVVARRDRSAEFRRFVAKHNLDLWEQLNKKTDTRKSTKRLANVHQEVIAVQKRLEAERKAVNKQTQSAHSTDARKPVTTAPSRSKRPSSSSSSSRASKRVKEEPKPRVKERSRPERRDRSERSVQRKIKQELLEENLPTDNSTPFDIDSDLGWPDEKVEAVDVLLTNPASYVKSVYGGLESLLASYRTLQDDNEPITSEQWEKRVISDAVVYKRVDDARKSGLLASLEANGIGSSSPIPKFNDPTPKEPSYFDYLLSHSIQLGKQRSNLRKFHQAIVRRNTQSIDQYFRRLAGAEDREKKEMERLIRQIAKRTGQEVMKKWKLAAKIVEQRRQAILDEEKREKGKEYLNQILDKSAKLIKSRNDMDLQSENDSSSDSHSDVDMEDANLTLEQLKEKYRDLPEVESEDDSSSESDMTSNSEAEKPSEEALKLYAEIEEDSESELESESESEESNSESDVSDGGKPLGLAALLGGNVESGSSDSDAVSGSESESESESESGSASESDPGSQSQLELELDDVAGQAQGVTAELIEARNEERMEASDVMEVDNEEPKEVIEKVRTHDGKEEDEEGGREGEDKDGESEDLKASDTQDKLVKSDVDHESESDAKREKKEPGASENLETGEVILSEQSKELETHRISPPSLLRGTLREYQRNGLDWMAGLVMSGTNGILADEMGLGKTIQTIALMAWLASEKHIWGPHLVIVPTSVMLNWEMEFKRFLPGFKILTYFGTPQQRKRKRRGWNKEDTWHVVITSYQLVIQDQAVFRGKRWQFMVLDEAHNIKNFRSQRWQALLNFNAQFRLLLTGTPLQNNLVELWSLLYFLMPSTRATQMMPAGFASLDDFQEWFAKPVDKMVQENEEADDDARATISKLHQVLRPYLLRRLKIDVEKQMPAKYEHVLYCRLSKRQRYLYDDFMSRASTKATLESGNFMSILNCLMQLRKVCNHPDLFEVRPILTSFSVDKSVSSEYQFVAKKFSVPSILNDVHPVFLINDIEEPTWVSTRRKELCASDVIKNHILTLKSELQPVEPNFEDVQSWAKYNVYMRRCRRLANIEQMLKLNDQRIEKSPMYGSNCFETLNIFKQPRKGVLSLVERSKIMQPIIERFGCITPAVVLLDQPELCLGSAIAENIYNNPEFGFVKSQVFHESQVRLSIAFPDKRLIQYDCGKLQTLALLLRDLISGGHRCLIFTQMTRVLDILEQFLNLHGWRYLRLDGATRIEQRQALTERFNKDASIPVFILSTRSGGLGINLTGADTVIFYDSDWNPAMDRQCQDRCHRIGQTRDVHIYRLVSEYTIESNILRKATQKTLLDNVVIQEGDFTTDHFTKMSVQDILGNDAGRTTKGPTLEELQGGNNVNKNNQIEAAMAQTEDKDDQLAANQALNEARLDQDEFEEKQPETNQKSAQSALDVNSEPRTSSEPPNNLSSHDANLISTTAGTVEQNVDSVSPVDHADNVRLATSVEPDETLEVIEVNEVNDTNDNINSSNNDQTEMGHIDDWMILAIERGLFD</sequence>
<dbReference type="CDD" id="cd18793">
    <property type="entry name" value="SF2_C_SNF"/>
    <property type="match status" value="1"/>
</dbReference>
<dbReference type="InterPro" id="IPR038718">
    <property type="entry name" value="SNF2-like_sf"/>
</dbReference>
<dbReference type="GO" id="GO:0003677">
    <property type="term" value="F:DNA binding"/>
    <property type="evidence" value="ECO:0007669"/>
    <property type="project" value="UniProtKB-KW"/>
</dbReference>
<dbReference type="GO" id="GO:0003678">
    <property type="term" value="F:DNA helicase activity"/>
    <property type="evidence" value="ECO:0007669"/>
    <property type="project" value="UniProtKB-EC"/>
</dbReference>
<keyword evidence="12" id="KW-0010">Activator</keyword>
<feature type="compositionally biased region" description="Basic and acidic residues" evidence="19">
    <location>
        <begin position="463"/>
        <end position="472"/>
    </location>
</feature>
<reference evidence="22 23" key="1">
    <citation type="journal article" date="2023" name="Elife">
        <title>Identification of key yeast species and microbe-microbe interactions impacting larval growth of Drosophila in the wild.</title>
        <authorList>
            <person name="Mure A."/>
            <person name="Sugiura Y."/>
            <person name="Maeda R."/>
            <person name="Honda K."/>
            <person name="Sakurai N."/>
            <person name="Takahashi Y."/>
            <person name="Watada M."/>
            <person name="Katoh T."/>
            <person name="Gotoh A."/>
            <person name="Gotoh Y."/>
            <person name="Taniguchi I."/>
            <person name="Nakamura K."/>
            <person name="Hayashi T."/>
            <person name="Katayama T."/>
            <person name="Uemura T."/>
            <person name="Hattori Y."/>
        </authorList>
    </citation>
    <scope>NUCLEOTIDE SEQUENCE [LARGE SCALE GENOMIC DNA]</scope>
    <source>
        <strain evidence="22 23">SB-73</strain>
    </source>
</reference>
<dbReference type="InterPro" id="IPR050520">
    <property type="entry name" value="INO80/SWR1_helicase"/>
</dbReference>
<comment type="catalytic activity">
    <reaction evidence="17">
        <text>ATP + H2O = ADP + phosphate + H(+)</text>
        <dbReference type="Rhea" id="RHEA:13065"/>
        <dbReference type="ChEBI" id="CHEBI:15377"/>
        <dbReference type="ChEBI" id="CHEBI:15378"/>
        <dbReference type="ChEBI" id="CHEBI:30616"/>
        <dbReference type="ChEBI" id="CHEBI:43474"/>
        <dbReference type="ChEBI" id="CHEBI:456216"/>
        <dbReference type="EC" id="3.6.4.12"/>
    </reaction>
</comment>
<evidence type="ECO:0000256" key="12">
    <source>
        <dbReference type="ARBA" id="ARBA00023159"/>
    </source>
</evidence>
<dbReference type="InterPro" id="IPR014012">
    <property type="entry name" value="HSA_dom"/>
</dbReference>
<dbReference type="GO" id="GO:0006338">
    <property type="term" value="P:chromatin remodeling"/>
    <property type="evidence" value="ECO:0007669"/>
    <property type="project" value="TreeGrafter"/>
</dbReference>
<evidence type="ECO:0000256" key="5">
    <source>
        <dbReference type="ARBA" id="ARBA00022741"/>
    </source>
</evidence>
<keyword evidence="6" id="KW-0378">Hydrolase</keyword>
<evidence type="ECO:0000259" key="21">
    <source>
        <dbReference type="PROSITE" id="PS51194"/>
    </source>
</evidence>
<protein>
    <recommendedName>
        <fullName evidence="16">Helicase SWR1</fullName>
        <ecNumber evidence="4">3.6.4.12</ecNumber>
    </recommendedName>
    <alternativeName>
        <fullName evidence="18">Helicase swr1</fullName>
    </alternativeName>
</protein>
<dbReference type="EC" id="3.6.4.12" evidence="4"/>
<comment type="function">
    <text evidence="15">Catalytic component of the SWR1 complex which mediates the ATP-dependent exchange of histone H2A for the H2A variant HZT1 leading to transcriptional regulation of selected genes by chromatin remodeling.</text>
</comment>
<keyword evidence="10" id="KW-0805">Transcription regulation</keyword>
<dbReference type="Pfam" id="PF00176">
    <property type="entry name" value="SNF2-rel_dom"/>
    <property type="match status" value="1"/>
</dbReference>
<dbReference type="InterPro" id="IPR000330">
    <property type="entry name" value="SNF2_N"/>
</dbReference>
<dbReference type="SUPFAM" id="SSF52540">
    <property type="entry name" value="P-loop containing nucleoside triphosphate hydrolases"/>
    <property type="match status" value="2"/>
</dbReference>
<keyword evidence="9" id="KW-0156">Chromatin regulator</keyword>
<dbReference type="SMART" id="SM00487">
    <property type="entry name" value="DEXDc"/>
    <property type="match status" value="1"/>
</dbReference>
<feature type="domain" description="Helicase C-terminal" evidence="21">
    <location>
        <begin position="1210"/>
        <end position="1363"/>
    </location>
</feature>
<feature type="region of interest" description="Disordered" evidence="19">
    <location>
        <begin position="1430"/>
        <end position="1471"/>
    </location>
</feature>
<keyword evidence="14" id="KW-0539">Nucleus</keyword>
<evidence type="ECO:0000256" key="1">
    <source>
        <dbReference type="ARBA" id="ARBA00004123"/>
    </source>
</evidence>
<feature type="compositionally biased region" description="Basic and acidic residues" evidence="19">
    <location>
        <begin position="574"/>
        <end position="584"/>
    </location>
</feature>
<dbReference type="PROSITE" id="PS51194">
    <property type="entry name" value="HELICASE_CTER"/>
    <property type="match status" value="1"/>
</dbReference>
<dbReference type="GO" id="GO:0000812">
    <property type="term" value="C:Swr1 complex"/>
    <property type="evidence" value="ECO:0007669"/>
    <property type="project" value="TreeGrafter"/>
</dbReference>
<dbReference type="InterPro" id="IPR049730">
    <property type="entry name" value="SNF2/RAD54-like_C"/>
</dbReference>
<dbReference type="Gene3D" id="3.40.50.300">
    <property type="entry name" value="P-loop containing nucleotide triphosphate hydrolases"/>
    <property type="match status" value="1"/>
</dbReference>
<evidence type="ECO:0000256" key="4">
    <source>
        <dbReference type="ARBA" id="ARBA00012551"/>
    </source>
</evidence>
<gene>
    <name evidence="22" type="ORF">DASB73_015890</name>
</gene>
<comment type="subunit">
    <text evidence="3">Component of the SWR1 chromatin-remodeling complex.</text>
</comment>
<feature type="compositionally biased region" description="Basic and acidic residues" evidence="19">
    <location>
        <begin position="593"/>
        <end position="608"/>
    </location>
</feature>